<dbReference type="InterPro" id="IPR010399">
    <property type="entry name" value="Tify_dom"/>
</dbReference>
<dbReference type="InterPro" id="IPR040390">
    <property type="entry name" value="TIFY/JAZ"/>
</dbReference>
<dbReference type="GO" id="GO:2000022">
    <property type="term" value="P:regulation of jasmonic acid mediated signaling pathway"/>
    <property type="evidence" value="ECO:0007669"/>
    <property type="project" value="TreeGrafter"/>
</dbReference>
<feature type="domain" description="Tify" evidence="2">
    <location>
        <begin position="46"/>
        <end position="81"/>
    </location>
</feature>
<evidence type="ECO:0000256" key="1">
    <source>
        <dbReference type="ARBA" id="ARBA00008614"/>
    </source>
</evidence>
<name>A9NSZ3_PICSI</name>
<protein>
    <recommendedName>
        <fullName evidence="2">Tify domain-containing protein</fullName>
    </recommendedName>
</protein>
<dbReference type="PROSITE" id="PS51320">
    <property type="entry name" value="TIFY"/>
    <property type="match status" value="1"/>
</dbReference>
<proteinExistence type="evidence at transcript level"/>
<dbReference type="GO" id="GO:0005634">
    <property type="term" value="C:nucleus"/>
    <property type="evidence" value="ECO:0007669"/>
    <property type="project" value="TreeGrafter"/>
</dbReference>
<sequence>MGLPSWITNVNGGAKRTVADCIPRFGLSSVGNCSNSIKPAPSTIPEKPSGAQLTIFYGGTVYVYDDIPTDKGQAIMLMASSGNYSSYPHTKVQNGWVSQTEQKRSVPVIKLSKGSRIEPQPSSTQLRTGMINDCPSFVVIGVEIHKKILESVSLNIPTQFLLK</sequence>
<evidence type="ECO:0000313" key="3">
    <source>
        <dbReference type="EMBL" id="ABK23754.1"/>
    </source>
</evidence>
<dbReference type="GO" id="GO:0009611">
    <property type="term" value="P:response to wounding"/>
    <property type="evidence" value="ECO:0007669"/>
    <property type="project" value="TreeGrafter"/>
</dbReference>
<dbReference type="EMBL" id="EF084436">
    <property type="protein sequence ID" value="ABK23754.1"/>
    <property type="molecule type" value="mRNA"/>
</dbReference>
<accession>A9NSZ3</accession>
<evidence type="ECO:0000259" key="2">
    <source>
        <dbReference type="PROSITE" id="PS51320"/>
    </source>
</evidence>
<dbReference type="PANTHER" id="PTHR33077">
    <property type="entry name" value="PROTEIN TIFY 4A-RELATED-RELATED"/>
    <property type="match status" value="1"/>
</dbReference>
<dbReference type="GO" id="GO:0031347">
    <property type="term" value="P:regulation of defense response"/>
    <property type="evidence" value="ECO:0007669"/>
    <property type="project" value="TreeGrafter"/>
</dbReference>
<dbReference type="AlphaFoldDB" id="A9NSZ3"/>
<reference evidence="3" key="1">
    <citation type="journal article" date="2008" name="BMC Genomics">
        <title>A conifer genomics resource of 200,000 spruce (Picea spp.) ESTs and 6,464 high-quality, sequence-finished full-length cDNAs for Sitka spruce (Picea sitchensis).</title>
        <authorList>
            <person name="Ralph S.G."/>
            <person name="Chun H.J."/>
            <person name="Kolosova N."/>
            <person name="Cooper D."/>
            <person name="Oddy C."/>
            <person name="Ritland C.E."/>
            <person name="Kirkpatrick R."/>
            <person name="Moore R."/>
            <person name="Barber S."/>
            <person name="Holt R.A."/>
            <person name="Jones S.J."/>
            <person name="Marra M.A."/>
            <person name="Douglas C.J."/>
            <person name="Ritland K."/>
            <person name="Bohlmann J."/>
        </authorList>
    </citation>
    <scope>NUCLEOTIDE SEQUENCE</scope>
    <source>
        <tissue evidence="3">Green portion of the leader tissue</tissue>
    </source>
</reference>
<organism evidence="3">
    <name type="scientific">Picea sitchensis</name>
    <name type="common">Sitka spruce</name>
    <name type="synonym">Pinus sitchensis</name>
    <dbReference type="NCBI Taxonomy" id="3332"/>
    <lineage>
        <taxon>Eukaryota</taxon>
        <taxon>Viridiplantae</taxon>
        <taxon>Streptophyta</taxon>
        <taxon>Embryophyta</taxon>
        <taxon>Tracheophyta</taxon>
        <taxon>Spermatophyta</taxon>
        <taxon>Pinopsida</taxon>
        <taxon>Pinidae</taxon>
        <taxon>Conifers I</taxon>
        <taxon>Pinales</taxon>
        <taxon>Pinaceae</taxon>
        <taxon>Picea</taxon>
    </lineage>
</organism>
<comment type="similarity">
    <text evidence="1">Belongs to the TIFY/JAZ family.</text>
</comment>
<dbReference type="PANTHER" id="PTHR33077:SF60">
    <property type="entry name" value="TIFY DOMAIN-CONTAINING PROTEIN"/>
    <property type="match status" value="1"/>
</dbReference>
<dbReference type="SMART" id="SM00979">
    <property type="entry name" value="TIFY"/>
    <property type="match status" value="1"/>
</dbReference>
<dbReference type="Pfam" id="PF06200">
    <property type="entry name" value="tify"/>
    <property type="match status" value="1"/>
</dbReference>